<evidence type="ECO:0000313" key="2">
    <source>
        <dbReference type="EMBL" id="MFC3145887.1"/>
    </source>
</evidence>
<sequence>MLALAACTRPLAPGEKALAEDMFGPTIDTSRIRVTEGLGLKPLPRPKPLPPTGGKIERRPGLCDRTAPDTGPPEPPPAFAVYDRIHMMPEFYHAEIMPGWPKRLRIPEVLIFSHELVHVWQWQNRKRTGYFPARAALESLTNKDPYFYVPDNESQFLAYGFEQQAALFEDYMCYLIFDPEAPRRAEIRKILAPYFTLDRLETAMGR</sequence>
<gene>
    <name evidence="2" type="ORF">ACFOGP_24405</name>
</gene>
<dbReference type="EMBL" id="JBHRTB010000010">
    <property type="protein sequence ID" value="MFC3145887.1"/>
    <property type="molecule type" value="Genomic_DNA"/>
</dbReference>
<feature type="region of interest" description="Disordered" evidence="1">
    <location>
        <begin position="38"/>
        <end position="75"/>
    </location>
</feature>
<comment type="caution">
    <text evidence="2">The sequence shown here is derived from an EMBL/GenBank/DDBJ whole genome shotgun (WGS) entry which is preliminary data.</text>
</comment>
<proteinExistence type="predicted"/>
<name>A0ABV7H3G1_9RHOB</name>
<dbReference type="RefSeq" id="WP_275634808.1">
    <property type="nucleotide sequence ID" value="NZ_JARGYD010000012.1"/>
</dbReference>
<dbReference type="Proteomes" id="UP001595632">
    <property type="component" value="Unassembled WGS sequence"/>
</dbReference>
<keyword evidence="3" id="KW-1185">Reference proteome</keyword>
<evidence type="ECO:0000313" key="3">
    <source>
        <dbReference type="Proteomes" id="UP001595632"/>
    </source>
</evidence>
<organism evidence="2 3">
    <name type="scientific">Psychromarinibacter halotolerans</name>
    <dbReference type="NCBI Taxonomy" id="1775175"/>
    <lineage>
        <taxon>Bacteria</taxon>
        <taxon>Pseudomonadati</taxon>
        <taxon>Pseudomonadota</taxon>
        <taxon>Alphaproteobacteria</taxon>
        <taxon>Rhodobacterales</taxon>
        <taxon>Paracoccaceae</taxon>
        <taxon>Psychromarinibacter</taxon>
    </lineage>
</organism>
<accession>A0ABV7H3G1</accession>
<evidence type="ECO:0000256" key="1">
    <source>
        <dbReference type="SAM" id="MobiDB-lite"/>
    </source>
</evidence>
<evidence type="ECO:0008006" key="4">
    <source>
        <dbReference type="Google" id="ProtNLM"/>
    </source>
</evidence>
<protein>
    <recommendedName>
        <fullName evidence="4">DUF4157 domain-containing protein</fullName>
    </recommendedName>
</protein>
<reference evidence="3" key="1">
    <citation type="journal article" date="2019" name="Int. J. Syst. Evol. Microbiol.">
        <title>The Global Catalogue of Microorganisms (GCM) 10K type strain sequencing project: providing services to taxonomists for standard genome sequencing and annotation.</title>
        <authorList>
            <consortium name="The Broad Institute Genomics Platform"/>
            <consortium name="The Broad Institute Genome Sequencing Center for Infectious Disease"/>
            <person name="Wu L."/>
            <person name="Ma J."/>
        </authorList>
    </citation>
    <scope>NUCLEOTIDE SEQUENCE [LARGE SCALE GENOMIC DNA]</scope>
    <source>
        <strain evidence="3">KCTC 52366</strain>
    </source>
</reference>